<evidence type="ECO:0000259" key="8">
    <source>
        <dbReference type="Pfam" id="PF04039"/>
    </source>
</evidence>
<feature type="transmembrane region" description="Helical" evidence="7">
    <location>
        <begin position="14"/>
        <end position="35"/>
    </location>
</feature>
<evidence type="ECO:0000256" key="6">
    <source>
        <dbReference type="ARBA" id="ARBA00023136"/>
    </source>
</evidence>
<dbReference type="EMBL" id="SOII01000062">
    <property type="protein sequence ID" value="TET86122.1"/>
    <property type="molecule type" value="Genomic_DNA"/>
</dbReference>
<evidence type="ECO:0000256" key="3">
    <source>
        <dbReference type="ARBA" id="ARBA00022475"/>
    </source>
</evidence>
<feature type="transmembrane region" description="Helical" evidence="7">
    <location>
        <begin position="118"/>
        <end position="144"/>
    </location>
</feature>
<keyword evidence="4 7" id="KW-0812">Transmembrane</keyword>
<feature type="transmembrane region" description="Helical" evidence="7">
    <location>
        <begin position="71"/>
        <end position="98"/>
    </location>
</feature>
<dbReference type="Pfam" id="PF04039">
    <property type="entry name" value="MnhB"/>
    <property type="match status" value="1"/>
</dbReference>
<dbReference type="InterPro" id="IPR007182">
    <property type="entry name" value="MnhB"/>
</dbReference>
<dbReference type="AlphaFoldDB" id="A0A523Y3R2"/>
<keyword evidence="5 7" id="KW-1133">Transmembrane helix</keyword>
<feature type="transmembrane region" description="Helical" evidence="7">
    <location>
        <begin position="41"/>
        <end position="59"/>
    </location>
</feature>
<name>A0A523Y3R2_UNCAE</name>
<dbReference type="PANTHER" id="PTHR33932:SF4">
    <property type="entry name" value="NA(+)_H(+) ANTIPORTER SUBUNIT B"/>
    <property type="match status" value="1"/>
</dbReference>
<evidence type="ECO:0000256" key="4">
    <source>
        <dbReference type="ARBA" id="ARBA00022692"/>
    </source>
</evidence>
<comment type="similarity">
    <text evidence="2">Belongs to the CPA3 antiporters (TC 2.A.63) subunit B family.</text>
</comment>
<feature type="domain" description="Na+/H+ antiporter MnhB subunit-related protein" evidence="8">
    <location>
        <begin position="10"/>
        <end position="131"/>
    </location>
</feature>
<dbReference type="PANTHER" id="PTHR33932">
    <property type="entry name" value="NA(+)/H(+) ANTIPORTER SUBUNIT B"/>
    <property type="match status" value="1"/>
</dbReference>
<evidence type="ECO:0000313" key="9">
    <source>
        <dbReference type="EMBL" id="TET86122.1"/>
    </source>
</evidence>
<reference evidence="9 10" key="1">
    <citation type="submission" date="2019-03" db="EMBL/GenBank/DDBJ databases">
        <title>Metabolic potential of uncultured bacteria and archaea associated with petroleum seepage in deep-sea sediments.</title>
        <authorList>
            <person name="Dong X."/>
            <person name="Hubert C."/>
        </authorList>
    </citation>
    <scope>NUCLEOTIDE SEQUENCE [LARGE SCALE GENOMIC DNA]</scope>
    <source>
        <strain evidence="9">E29_bin25</strain>
    </source>
</reference>
<dbReference type="GO" id="GO:0005886">
    <property type="term" value="C:plasma membrane"/>
    <property type="evidence" value="ECO:0007669"/>
    <property type="project" value="UniProtKB-SubCell"/>
</dbReference>
<organism evidence="9 10">
    <name type="scientific">Aerophobetes bacterium</name>
    <dbReference type="NCBI Taxonomy" id="2030807"/>
    <lineage>
        <taxon>Bacteria</taxon>
        <taxon>Candidatus Aerophobota</taxon>
    </lineage>
</organism>
<gene>
    <name evidence="9" type="ORF">E3J32_00875</name>
</gene>
<dbReference type="Proteomes" id="UP000315669">
    <property type="component" value="Unassembled WGS sequence"/>
</dbReference>
<protein>
    <recommendedName>
        <fullName evidence="8">Na+/H+ antiporter MnhB subunit-related protein domain-containing protein</fullName>
    </recommendedName>
</protein>
<proteinExistence type="inferred from homology"/>
<evidence type="ECO:0000256" key="2">
    <source>
        <dbReference type="ARBA" id="ARBA00009425"/>
    </source>
</evidence>
<keyword evidence="6 7" id="KW-0472">Membrane</keyword>
<evidence type="ECO:0000256" key="5">
    <source>
        <dbReference type="ARBA" id="ARBA00022989"/>
    </source>
</evidence>
<dbReference type="NCBIfam" id="NF006248">
    <property type="entry name" value="PRK08386.1"/>
    <property type="match status" value="1"/>
</dbReference>
<evidence type="ECO:0000256" key="1">
    <source>
        <dbReference type="ARBA" id="ARBA00004651"/>
    </source>
</evidence>
<accession>A0A523Y3R2</accession>
<comment type="caution">
    <text evidence="9">The sequence shown here is derived from an EMBL/GenBank/DDBJ whole genome shotgun (WGS) entry which is preliminary data.</text>
</comment>
<evidence type="ECO:0000313" key="10">
    <source>
        <dbReference type="Proteomes" id="UP000315669"/>
    </source>
</evidence>
<evidence type="ECO:0000256" key="7">
    <source>
        <dbReference type="SAM" id="Phobius"/>
    </source>
</evidence>
<keyword evidence="3" id="KW-1003">Cell membrane</keyword>
<comment type="subcellular location">
    <subcellularLocation>
        <location evidence="1">Cell membrane</location>
        <topology evidence="1">Multi-pass membrane protein</topology>
    </subcellularLocation>
</comment>
<dbReference type="InterPro" id="IPR050622">
    <property type="entry name" value="CPA3_antiporter_subunitB"/>
</dbReference>
<sequence>MKENKGMTLIVKTVIKFLAPIVILFGVYIILHGHLTPGGGFPGGVVVASAFILLTLAYGKEVAEKKMKRSLAALLESTGALFFLILAVLGIFVGGWFFSNFLPKGEPLKLLSAGFIPLANIAIGLKVGGGIFAVFLALVIFRVAGEGGEEQK</sequence>